<dbReference type="RefSeq" id="WP_049711872.1">
    <property type="nucleotide sequence ID" value="NZ_CP011507.1"/>
</dbReference>
<reference evidence="1 2" key="1">
    <citation type="journal article" date="2015" name="Genome Announc.">
        <title>Complete Genome Sequence of the Rhizobacterium Pseudomonas trivialis Strain IHBB745 with Multiple Plant Growth-Promoting Activities and Tolerance to Desiccation and Alkalinity.</title>
        <authorList>
            <person name="Gulati A."/>
            <person name="Swarnkar M.K."/>
            <person name="Vyas P."/>
            <person name="Rahi P."/>
            <person name="Thakur R."/>
            <person name="Thakur N."/>
            <person name="Singh A.K."/>
        </authorList>
    </citation>
    <scope>NUCLEOTIDE SEQUENCE [LARGE SCALE GENOMIC DNA]</scope>
    <source>
        <strain evidence="2">745</strain>
    </source>
</reference>
<accession>A0A0H5AVK4</accession>
<dbReference type="AlphaFoldDB" id="A0A0H5AVK4"/>
<organism evidence="1 2">
    <name type="scientific">Pseudomonas trivialis</name>
    <dbReference type="NCBI Taxonomy" id="200450"/>
    <lineage>
        <taxon>Bacteria</taxon>
        <taxon>Pseudomonadati</taxon>
        <taxon>Pseudomonadota</taxon>
        <taxon>Gammaproteobacteria</taxon>
        <taxon>Pseudomonadales</taxon>
        <taxon>Pseudomonadaceae</taxon>
        <taxon>Pseudomonas</taxon>
    </lineage>
</organism>
<protein>
    <recommendedName>
        <fullName evidence="3">PD-(D/E)XK motif protein</fullName>
    </recommendedName>
</protein>
<proteinExistence type="predicted"/>
<dbReference type="EMBL" id="CP011507">
    <property type="protein sequence ID" value="AKS08497.1"/>
    <property type="molecule type" value="Genomic_DNA"/>
</dbReference>
<dbReference type="Pfam" id="PF14390">
    <property type="entry name" value="DUF4420"/>
    <property type="match status" value="1"/>
</dbReference>
<gene>
    <name evidence="1" type="ORF">AA957_20980</name>
</gene>
<dbReference type="KEGG" id="ptv:AA957_20980"/>
<dbReference type="OrthoDB" id="2808696at2"/>
<dbReference type="InterPro" id="IPR025534">
    <property type="entry name" value="DUF4420"/>
</dbReference>
<dbReference type="PATRIC" id="fig|200450.3.peg.4307"/>
<sequence>MARPNEEFLLAWSSLSGNDPIPGWQAISLASAGPVAVQAGRRSPANVEAILFCFPTAKLARAEKLPEGQGFLIERADPDSYGGLRLALTRQEAGSTELFAAMVHDVVGALDYIAATGADENKLLRVLIGRVVAWKQFMSRGANPLSPEAELGLMGELNFMHDLLESGVPAEEMLRGWVGPDDAPQDFLLGDGAVEVKATMSSSGFSVKIASLEQLDDSVASPLFLSAVRFSREEGGFTLPEMVAETELKLGGDLGVVNLFRERLMVSGYFEGHCGHYTRKFESKERHIFSVTEGFPRLTPGIVTMGVVQALYEINLDHAGAFLSDLGTALKLLGVSKDDA</sequence>
<evidence type="ECO:0000313" key="2">
    <source>
        <dbReference type="Proteomes" id="UP000036608"/>
    </source>
</evidence>
<name>A0A0H5AVK4_9PSED</name>
<evidence type="ECO:0008006" key="3">
    <source>
        <dbReference type="Google" id="ProtNLM"/>
    </source>
</evidence>
<evidence type="ECO:0000313" key="1">
    <source>
        <dbReference type="EMBL" id="AKS08497.1"/>
    </source>
</evidence>
<dbReference type="Proteomes" id="UP000036608">
    <property type="component" value="Chromosome"/>
</dbReference>
<reference evidence="2" key="2">
    <citation type="submission" date="2015-05" db="EMBL/GenBank/DDBJ databases">
        <authorList>
            <person name="Swarnkar M.K."/>
            <person name="Vyas P."/>
            <person name="Rahi P."/>
            <person name="Thakur R."/>
            <person name="Thakur N."/>
            <person name="Singh A.K."/>
            <person name="Gulati A."/>
        </authorList>
    </citation>
    <scope>NUCLEOTIDE SEQUENCE [LARGE SCALE GENOMIC DNA]</scope>
    <source>
        <strain evidence="2">745</strain>
    </source>
</reference>